<dbReference type="GO" id="GO:0008641">
    <property type="term" value="F:ubiquitin-like modifier activating enzyme activity"/>
    <property type="evidence" value="ECO:0007669"/>
    <property type="project" value="InterPro"/>
</dbReference>
<evidence type="ECO:0000313" key="4">
    <source>
        <dbReference type="Proteomes" id="UP000250557"/>
    </source>
</evidence>
<evidence type="ECO:0000259" key="1">
    <source>
        <dbReference type="Pfam" id="PF00899"/>
    </source>
</evidence>
<dbReference type="Pfam" id="PF00899">
    <property type="entry name" value="ThiF"/>
    <property type="match status" value="1"/>
</dbReference>
<dbReference type="EMBL" id="CP043451">
    <property type="protein sequence ID" value="QEM06183.1"/>
    <property type="molecule type" value="Genomic_DNA"/>
</dbReference>
<dbReference type="NCBIfam" id="TIGR03736">
    <property type="entry name" value="PRTRC_ThiF"/>
    <property type="match status" value="1"/>
</dbReference>
<accession>A0A364WWL3</accession>
<evidence type="ECO:0000313" key="5">
    <source>
        <dbReference type="Proteomes" id="UP000251402"/>
    </source>
</evidence>
<reference evidence="2 4" key="1">
    <citation type="submission" date="2019-08" db="EMBL/GenBank/DDBJ databases">
        <title>Comparative genome analysis confer to the adaptation heavy metal polluted environment.</title>
        <authorList>
            <person name="Li Y."/>
        </authorList>
    </citation>
    <scope>NUCLEOTIDE SEQUENCE [LARGE SCALE GENOMIC DNA]</scope>
    <source>
        <strain evidence="3">P1</strain>
        <strain evidence="2 4">P2</strain>
    </source>
</reference>
<dbReference type="InterPro" id="IPR035985">
    <property type="entry name" value="Ubiquitin-activating_enz"/>
</dbReference>
<evidence type="ECO:0000313" key="2">
    <source>
        <dbReference type="EMBL" id="QEM06183.1"/>
    </source>
</evidence>
<gene>
    <name evidence="3" type="ORF">DEO27_028030</name>
    <name evidence="2" type="ORF">DIU31_022675</name>
</gene>
<dbReference type="OrthoDB" id="5298642at2"/>
<evidence type="ECO:0000313" key="3">
    <source>
        <dbReference type="EMBL" id="QEM13700.1"/>
    </source>
</evidence>
<name>A0A364WWL3_9SPHI</name>
<proteinExistence type="predicted"/>
<dbReference type="Proteomes" id="UP000251402">
    <property type="component" value="Chromosome"/>
</dbReference>
<keyword evidence="5" id="KW-1185">Reference proteome</keyword>
<organism evidence="2 4">
    <name type="scientific">Mucilaginibacter rubeus</name>
    <dbReference type="NCBI Taxonomy" id="2027860"/>
    <lineage>
        <taxon>Bacteria</taxon>
        <taxon>Pseudomonadati</taxon>
        <taxon>Bacteroidota</taxon>
        <taxon>Sphingobacteriia</taxon>
        <taxon>Sphingobacteriales</taxon>
        <taxon>Sphingobacteriaceae</taxon>
        <taxon>Mucilaginibacter</taxon>
    </lineage>
</organism>
<dbReference type="KEGG" id="mrub:DEO27_028030"/>
<dbReference type="InterPro" id="IPR022500">
    <property type="entry name" value="PRTRC_ThiF"/>
</dbReference>
<dbReference type="Gene3D" id="3.40.50.720">
    <property type="entry name" value="NAD(P)-binding Rossmann-like Domain"/>
    <property type="match status" value="1"/>
</dbReference>
<dbReference type="EMBL" id="CP043450">
    <property type="protein sequence ID" value="QEM13700.1"/>
    <property type="molecule type" value="Genomic_DNA"/>
</dbReference>
<dbReference type="RefSeq" id="WP_112571086.1">
    <property type="nucleotide sequence ID" value="NZ_CP043450.1"/>
</dbReference>
<dbReference type="SUPFAM" id="SSF69572">
    <property type="entry name" value="Activating enzymes of the ubiquitin-like proteins"/>
    <property type="match status" value="1"/>
</dbReference>
<dbReference type="CDD" id="cd01483">
    <property type="entry name" value="E1_enzyme_family"/>
    <property type="match status" value="1"/>
</dbReference>
<feature type="domain" description="THIF-type NAD/FAD binding fold" evidence="1">
    <location>
        <begin position="22"/>
        <end position="139"/>
    </location>
</feature>
<dbReference type="InterPro" id="IPR000594">
    <property type="entry name" value="ThiF_NAD_FAD-bd"/>
</dbReference>
<sequence>MKTLTPIHITDNYLINPTNPITVNLIGCGGTGSQMLTNLARINQAMLALNHPGLMVFAYDDDTVSEANLGRQLFAEAEIGLYKSVVLINRINRFFGTNWKAVTQRYDADYVEAQSNDGKANLFVTCVDNAVSRFEIATILEGFTGYQSYERNRPLYWMDLGNSKDTGQVVLSTIGNHKQPESKKYAPVGNLPFVTETFKELLETADATDNTPSCSLAEALTKQDLFINSTLANMGSSLLWQLFKEGLLFNRGFFMNLHDFRTQPLKVA</sequence>
<dbReference type="AlphaFoldDB" id="A0A364WWL3"/>
<dbReference type="Proteomes" id="UP000250557">
    <property type="component" value="Chromosome"/>
</dbReference>
<protein>
    <submittedName>
        <fullName evidence="2">PRTRC system ThiF family protein</fullName>
    </submittedName>
</protein>